<gene>
    <name evidence="2" type="ORF">SAMN05421736_101540</name>
</gene>
<dbReference type="EMBL" id="FNPI01000001">
    <property type="protein sequence ID" value="SDY16421.1"/>
    <property type="molecule type" value="Genomic_DNA"/>
</dbReference>
<sequence length="123" mass="13881">MNKGGPGQTVYPLQIRKKVRNRREKTENRRKDASKRRKKTIDELHVSCSLHQNRNRATRFLLFAPNQKPAYTLQKAKRVSRLASNHLLSNSADGSTPFSDHAVAWGEEDADQKNDSGCKGHGA</sequence>
<dbReference type="AlphaFoldDB" id="A0A1H3HLP9"/>
<accession>A0A1H3HLP9</accession>
<name>A0A1H3HLP9_9BACI</name>
<dbReference type="Proteomes" id="UP000198935">
    <property type="component" value="Unassembled WGS sequence"/>
</dbReference>
<protein>
    <submittedName>
        <fullName evidence="2">Uncharacterized protein</fullName>
    </submittedName>
</protein>
<feature type="compositionally biased region" description="Polar residues" evidence="1">
    <location>
        <begin position="88"/>
        <end position="98"/>
    </location>
</feature>
<feature type="compositionally biased region" description="Basic and acidic residues" evidence="1">
    <location>
        <begin position="111"/>
        <end position="123"/>
    </location>
</feature>
<evidence type="ECO:0000313" key="3">
    <source>
        <dbReference type="Proteomes" id="UP000198935"/>
    </source>
</evidence>
<evidence type="ECO:0000256" key="1">
    <source>
        <dbReference type="SAM" id="MobiDB-lite"/>
    </source>
</evidence>
<proteinExistence type="predicted"/>
<reference evidence="3" key="1">
    <citation type="submission" date="2016-10" db="EMBL/GenBank/DDBJ databases">
        <authorList>
            <person name="Varghese N."/>
            <person name="Submissions S."/>
        </authorList>
    </citation>
    <scope>NUCLEOTIDE SEQUENCE [LARGE SCALE GENOMIC DNA]</scope>
    <source>
        <strain evidence="3">SP</strain>
    </source>
</reference>
<feature type="region of interest" description="Disordered" evidence="1">
    <location>
        <begin position="1"/>
        <end position="38"/>
    </location>
</feature>
<organism evidence="2 3">
    <name type="scientific">Evansella caseinilytica</name>
    <dbReference type="NCBI Taxonomy" id="1503961"/>
    <lineage>
        <taxon>Bacteria</taxon>
        <taxon>Bacillati</taxon>
        <taxon>Bacillota</taxon>
        <taxon>Bacilli</taxon>
        <taxon>Bacillales</taxon>
        <taxon>Bacillaceae</taxon>
        <taxon>Evansella</taxon>
    </lineage>
</organism>
<evidence type="ECO:0000313" key="2">
    <source>
        <dbReference type="EMBL" id="SDY16421.1"/>
    </source>
</evidence>
<dbReference type="STRING" id="1503961.SAMN05421736_101540"/>
<keyword evidence="3" id="KW-1185">Reference proteome</keyword>
<feature type="region of interest" description="Disordered" evidence="1">
    <location>
        <begin position="88"/>
        <end position="123"/>
    </location>
</feature>